<dbReference type="STRING" id="268505.A0A2A9P7M5"/>
<dbReference type="PROSITE" id="PS50828">
    <property type="entry name" value="SMR"/>
    <property type="match status" value="1"/>
</dbReference>
<dbReference type="GO" id="GO:0004519">
    <property type="term" value="F:endonuclease activity"/>
    <property type="evidence" value="ECO:0007669"/>
    <property type="project" value="TreeGrafter"/>
</dbReference>
<accession>A0A2A9P7M5</accession>
<feature type="compositionally biased region" description="Basic residues" evidence="1">
    <location>
        <begin position="194"/>
        <end position="205"/>
    </location>
</feature>
<evidence type="ECO:0000313" key="4">
    <source>
        <dbReference type="Proteomes" id="UP000037136"/>
    </source>
</evidence>
<evidence type="ECO:0000256" key="1">
    <source>
        <dbReference type="SAM" id="MobiDB-lite"/>
    </source>
</evidence>
<dbReference type="InterPro" id="IPR002625">
    <property type="entry name" value="Smr_dom"/>
</dbReference>
<dbReference type="PANTHER" id="PTHR46535">
    <property type="entry name" value="NEDD4-BINDING PROTEIN 2"/>
    <property type="match status" value="1"/>
</dbReference>
<name>A0A2A9P7M5_OPHUN</name>
<dbReference type="PANTHER" id="PTHR46535:SF1">
    <property type="entry name" value="NEDD4-BINDING PROTEIN 2"/>
    <property type="match status" value="1"/>
</dbReference>
<feature type="region of interest" description="Disordered" evidence="1">
    <location>
        <begin position="190"/>
        <end position="221"/>
    </location>
</feature>
<gene>
    <name evidence="3" type="ORF">XA68_15750</name>
</gene>
<evidence type="ECO:0000259" key="2">
    <source>
        <dbReference type="PROSITE" id="PS50828"/>
    </source>
</evidence>
<dbReference type="Gene3D" id="3.30.1370.110">
    <property type="match status" value="1"/>
</dbReference>
<feature type="domain" description="Smr" evidence="2">
    <location>
        <begin position="447"/>
        <end position="530"/>
    </location>
</feature>
<dbReference type="EMBL" id="LAZP02000484">
    <property type="protein sequence ID" value="PFH56937.1"/>
    <property type="molecule type" value="Genomic_DNA"/>
</dbReference>
<dbReference type="Proteomes" id="UP000037136">
    <property type="component" value="Unassembled WGS sequence"/>
</dbReference>
<protein>
    <recommendedName>
        <fullName evidence="2">Smr domain-containing protein</fullName>
    </recommendedName>
</protein>
<proteinExistence type="predicted"/>
<comment type="caution">
    <text evidence="3">The sequence shown here is derived from an EMBL/GenBank/DDBJ whole genome shotgun (WGS) entry which is preliminary data.</text>
</comment>
<dbReference type="InterPro" id="IPR036063">
    <property type="entry name" value="Smr_dom_sf"/>
</dbReference>
<dbReference type="CDD" id="cd14279">
    <property type="entry name" value="CUE"/>
    <property type="match status" value="1"/>
</dbReference>
<feature type="compositionally biased region" description="Low complexity" evidence="1">
    <location>
        <begin position="93"/>
        <end position="115"/>
    </location>
</feature>
<evidence type="ECO:0000313" key="3">
    <source>
        <dbReference type="EMBL" id="PFH56937.1"/>
    </source>
</evidence>
<dbReference type="InterPro" id="IPR058864">
    <property type="entry name" value="UBA_10"/>
</dbReference>
<dbReference type="OrthoDB" id="4080456at2759"/>
<organism evidence="3 4">
    <name type="scientific">Ophiocordyceps unilateralis</name>
    <name type="common">Zombie-ant fungus</name>
    <name type="synonym">Torrubia unilateralis</name>
    <dbReference type="NCBI Taxonomy" id="268505"/>
    <lineage>
        <taxon>Eukaryota</taxon>
        <taxon>Fungi</taxon>
        <taxon>Dikarya</taxon>
        <taxon>Ascomycota</taxon>
        <taxon>Pezizomycotina</taxon>
        <taxon>Sordariomycetes</taxon>
        <taxon>Hypocreomycetidae</taxon>
        <taxon>Hypocreales</taxon>
        <taxon>Ophiocordycipitaceae</taxon>
        <taxon>Ophiocordyceps</taxon>
    </lineage>
</organism>
<dbReference type="AlphaFoldDB" id="A0A2A9P7M5"/>
<feature type="region of interest" description="Disordered" evidence="1">
    <location>
        <begin position="70"/>
        <end position="129"/>
    </location>
</feature>
<reference evidence="3 4" key="2">
    <citation type="journal article" date="2017" name="Sci. Rep.">
        <title>Ant-infecting Ophiocordyceps genomes reveal a high diversity of potential behavioral manipulation genes and a possible major role for enterotoxins.</title>
        <authorList>
            <person name="de Bekker C."/>
            <person name="Ohm R.A."/>
            <person name="Evans H.C."/>
            <person name="Brachmann A."/>
            <person name="Hughes D.P."/>
        </authorList>
    </citation>
    <scope>NUCLEOTIDE SEQUENCE [LARGE SCALE GENOMIC DNA]</scope>
    <source>
        <strain evidence="3 4">SC16a</strain>
    </source>
</reference>
<keyword evidence="4" id="KW-1185">Reference proteome</keyword>
<feature type="compositionally biased region" description="Polar residues" evidence="1">
    <location>
        <begin position="81"/>
        <end position="92"/>
    </location>
</feature>
<dbReference type="GO" id="GO:0005634">
    <property type="term" value="C:nucleus"/>
    <property type="evidence" value="ECO:0007669"/>
    <property type="project" value="TreeGrafter"/>
</dbReference>
<reference evidence="3 4" key="1">
    <citation type="journal article" date="2015" name="BMC Genomics">
        <title>Gene expression during zombie ant biting behavior reflects the complexity underlying fungal parasitic behavioral manipulation.</title>
        <authorList>
            <person name="de Bekker C."/>
            <person name="Ohm R.A."/>
            <person name="Loreto R.G."/>
            <person name="Sebastian A."/>
            <person name="Albert I."/>
            <person name="Merrow M."/>
            <person name="Brachmann A."/>
            <person name="Hughes D.P."/>
        </authorList>
    </citation>
    <scope>NUCLEOTIDE SEQUENCE [LARGE SCALE GENOMIC DNA]</scope>
    <source>
        <strain evidence="3 4">SC16a</strain>
    </source>
</reference>
<dbReference type="Pfam" id="PF26286">
    <property type="entry name" value="UBA_10"/>
    <property type="match status" value="1"/>
</dbReference>
<sequence length="530" mass="57703">MAELGLIGRLVDSFHTLLDEALIVAIASDYDLQDPTSFNTAHSTLQRLACHVPSEEATGFNPSGIPVLLDEGRDEAGGGSTASVSLSRPTSQTLTTDLSSAETTSSSSAAAEPLTNIMPRITSFDDDSDESKTRLLQSMFTELSEFDVKYSLKKANGEFQSALDDLLDRQYLQSTGQQLKGIDGFFDDGNATASKKKRRRKKKRGVSGTGAPDPSLSSRNESVVLENGQDEIEYIAERFGIRSDEVSGIYYKSRRSSGATVVELLDQYISHGVESQDDAGRQQAGTLTRTYRHVPDKYLLTVVQVAGSISQFADDLAALLNKHFARQPKGQKLDLDYRLTPLPREDIEGGGGILEAVRELPAKTSSKLAAPKDFDRAVLMAYDHRQAKKHAVTSAAQLHRIGAANPLYRQAASVYAEQARDQAKQAQNATSAAADLLVAQHSTHCSVDLHGVPVHDGVRIALQKTQDWWDSLGEFKARRAKEQGFTVITGLGRHCAGGVSRLRQAVAAALLQDRWKIQVLTGMFLVTGRR</sequence>
<dbReference type="SUPFAM" id="SSF160443">
    <property type="entry name" value="SMR domain-like"/>
    <property type="match status" value="1"/>
</dbReference>
<dbReference type="InterPro" id="IPR052772">
    <property type="entry name" value="Endo/PolyKinase_Domain-Protein"/>
</dbReference>